<dbReference type="KEGG" id="cii:CIMIT_07415"/>
<evidence type="ECO:0000256" key="2">
    <source>
        <dbReference type="ARBA" id="ARBA00022692"/>
    </source>
</evidence>
<dbReference type="EMBL" id="LT906467">
    <property type="protein sequence ID" value="SNV74831.1"/>
    <property type="molecule type" value="Genomic_DNA"/>
</dbReference>
<evidence type="ECO:0000313" key="6">
    <source>
        <dbReference type="EMBL" id="AIJ33753.1"/>
    </source>
</evidence>
<feature type="transmembrane region" description="Helical" evidence="5">
    <location>
        <begin position="26"/>
        <end position="59"/>
    </location>
</feature>
<dbReference type="EMBL" id="CP009211">
    <property type="protein sequence ID" value="AIJ33753.1"/>
    <property type="molecule type" value="Genomic_DNA"/>
</dbReference>
<accession>A0A076NK13</accession>
<dbReference type="Proteomes" id="UP000215374">
    <property type="component" value="Chromosome 1"/>
</dbReference>
<reference evidence="6 8" key="1">
    <citation type="submission" date="2014-08" db="EMBL/GenBank/DDBJ databases">
        <title>Complete genome sequence of Corynebacterium imitans DSM 44264, isolated from a five-month-old boy with suspected pharyngeal diphtheria.</title>
        <authorList>
            <person name="Mollmann S."/>
            <person name="Albersmeier A."/>
            <person name="Ruckert C."/>
            <person name="Tauch A."/>
        </authorList>
    </citation>
    <scope>NUCLEOTIDE SEQUENCE [LARGE SCALE GENOMIC DNA]</scope>
    <source>
        <strain evidence="6 8">DSM 44264</strain>
    </source>
</reference>
<evidence type="ECO:0000256" key="4">
    <source>
        <dbReference type="ARBA" id="ARBA00023136"/>
    </source>
</evidence>
<evidence type="ECO:0000256" key="3">
    <source>
        <dbReference type="ARBA" id="ARBA00022989"/>
    </source>
</evidence>
<feature type="transmembrane region" description="Helical" evidence="5">
    <location>
        <begin position="134"/>
        <end position="156"/>
    </location>
</feature>
<feature type="transmembrane region" description="Helical" evidence="5">
    <location>
        <begin position="71"/>
        <end position="88"/>
    </location>
</feature>
<feature type="transmembrane region" description="Helical" evidence="5">
    <location>
        <begin position="94"/>
        <end position="113"/>
    </location>
</feature>
<dbReference type="STRING" id="156978.CIMIT_07415"/>
<evidence type="ECO:0000256" key="5">
    <source>
        <dbReference type="SAM" id="Phobius"/>
    </source>
</evidence>
<dbReference type="RefSeq" id="WP_038591080.1">
    <property type="nucleotide sequence ID" value="NZ_CP009211.1"/>
</dbReference>
<keyword evidence="4 5" id="KW-0472">Membrane</keyword>
<dbReference type="InterPro" id="IPR003339">
    <property type="entry name" value="ABC/ECF_trnsptr_transmembrane"/>
</dbReference>
<evidence type="ECO:0000256" key="1">
    <source>
        <dbReference type="ARBA" id="ARBA00004141"/>
    </source>
</evidence>
<dbReference type="OrthoDB" id="509049at2"/>
<dbReference type="PANTHER" id="PTHR33514">
    <property type="entry name" value="PROTEIN ABCI12, CHLOROPLASTIC"/>
    <property type="match status" value="1"/>
</dbReference>
<gene>
    <name evidence="7" type="primary">ecfT</name>
    <name evidence="6" type="ORF">CIMIT_07415</name>
    <name evidence="7" type="ORF">SAMEA4535761_01543</name>
</gene>
<name>A0A076NK13_9CORY</name>
<evidence type="ECO:0000313" key="7">
    <source>
        <dbReference type="EMBL" id="SNV74831.1"/>
    </source>
</evidence>
<reference evidence="7 9" key="2">
    <citation type="submission" date="2017-06" db="EMBL/GenBank/DDBJ databases">
        <authorList>
            <consortium name="Pathogen Informatics"/>
        </authorList>
    </citation>
    <scope>NUCLEOTIDE SEQUENCE [LARGE SCALE GENOMIC DNA]</scope>
    <source>
        <strain evidence="7 9">NCTC13015</strain>
    </source>
</reference>
<dbReference type="PANTHER" id="PTHR33514:SF13">
    <property type="entry name" value="PROTEIN ABCI12, CHLOROPLASTIC"/>
    <property type="match status" value="1"/>
</dbReference>
<comment type="subcellular location">
    <subcellularLocation>
        <location evidence="1">Membrane</location>
        <topology evidence="1">Multi-pass membrane protein</topology>
    </subcellularLocation>
</comment>
<dbReference type="Proteomes" id="UP000028780">
    <property type="component" value="Chromosome"/>
</dbReference>
<dbReference type="eggNOG" id="COG0619">
    <property type="taxonomic scope" value="Bacteria"/>
</dbReference>
<keyword evidence="3 5" id="KW-1133">Transmembrane helix</keyword>
<organism evidence="6 8">
    <name type="scientific">Corynebacterium imitans</name>
    <dbReference type="NCBI Taxonomy" id="156978"/>
    <lineage>
        <taxon>Bacteria</taxon>
        <taxon>Bacillati</taxon>
        <taxon>Actinomycetota</taxon>
        <taxon>Actinomycetes</taxon>
        <taxon>Mycobacteriales</taxon>
        <taxon>Corynebacteriaceae</taxon>
        <taxon>Corynebacterium</taxon>
    </lineage>
</organism>
<evidence type="ECO:0000313" key="9">
    <source>
        <dbReference type="Proteomes" id="UP000215374"/>
    </source>
</evidence>
<keyword evidence="8" id="KW-1185">Reference proteome</keyword>
<proteinExistence type="predicted"/>
<keyword evidence="2 5" id="KW-0812">Transmembrane</keyword>
<dbReference type="CDD" id="cd16914">
    <property type="entry name" value="EcfT"/>
    <property type="match status" value="1"/>
</dbReference>
<dbReference type="GO" id="GO:0005886">
    <property type="term" value="C:plasma membrane"/>
    <property type="evidence" value="ECO:0007669"/>
    <property type="project" value="TreeGrafter"/>
</dbReference>
<dbReference type="HOGENOM" id="CLU_056469_4_1_11"/>
<dbReference type="AlphaFoldDB" id="A0A076NK13"/>
<evidence type="ECO:0000313" key="8">
    <source>
        <dbReference type="Proteomes" id="UP000028780"/>
    </source>
</evidence>
<dbReference type="Pfam" id="PF02361">
    <property type="entry name" value="CbiQ"/>
    <property type="match status" value="1"/>
</dbReference>
<protein>
    <submittedName>
        <fullName evidence="7">ABC-type transporter, permease component</fullName>
    </submittedName>
    <submittedName>
        <fullName evidence="6">Cobalt ABC transporter permease</fullName>
    </submittedName>
</protein>
<sequence>MIRALPLGVYVEGDTILHRAGPTQKFVALVVFILAVTLLPTVPWHSLAALGVTVALYAVAKIPPKIAWDQALPVLPLLLFLAAFLWWQNGLQSAATTFFALLATVAAANLLTLTTPVEALLDALDRNLAPLGRFGVPVETISLTIALTIRLIPLMLATANEVLDARKARGAGFSLAAFGIPLVIRSVRRARLIGEALMARGAVD</sequence>